<feature type="compositionally biased region" description="Low complexity" evidence="1">
    <location>
        <begin position="522"/>
        <end position="536"/>
    </location>
</feature>
<dbReference type="PANTHER" id="PTHR34682:SF1">
    <property type="entry name" value="PROTEIN METABOLIC NETWORK MODULATOR 1"/>
    <property type="match status" value="1"/>
</dbReference>
<feature type="region of interest" description="Disordered" evidence="1">
    <location>
        <begin position="334"/>
        <end position="463"/>
    </location>
</feature>
<evidence type="ECO:0000256" key="1">
    <source>
        <dbReference type="SAM" id="MobiDB-lite"/>
    </source>
</evidence>
<feature type="compositionally biased region" description="Polar residues" evidence="1">
    <location>
        <begin position="334"/>
        <end position="345"/>
    </location>
</feature>
<feature type="compositionally biased region" description="Polar residues" evidence="1">
    <location>
        <begin position="421"/>
        <end position="431"/>
    </location>
</feature>
<evidence type="ECO:0000313" key="2">
    <source>
        <dbReference type="EMBL" id="CAA2618506.1"/>
    </source>
</evidence>
<feature type="compositionally biased region" description="Basic and acidic residues" evidence="1">
    <location>
        <begin position="63"/>
        <end position="75"/>
    </location>
</feature>
<dbReference type="PANTHER" id="PTHR34682">
    <property type="entry name" value="AT HOOK MOTIF-CONTAINING PROTEIN"/>
    <property type="match status" value="1"/>
</dbReference>
<protein>
    <submittedName>
        <fullName evidence="2">Uncharacterized protein</fullName>
    </submittedName>
</protein>
<organism evidence="2">
    <name type="scientific">Spirodela intermedia</name>
    <name type="common">Intermediate duckweed</name>
    <dbReference type="NCBI Taxonomy" id="51605"/>
    <lineage>
        <taxon>Eukaryota</taxon>
        <taxon>Viridiplantae</taxon>
        <taxon>Streptophyta</taxon>
        <taxon>Embryophyta</taxon>
        <taxon>Tracheophyta</taxon>
        <taxon>Spermatophyta</taxon>
        <taxon>Magnoliopsida</taxon>
        <taxon>Liliopsida</taxon>
        <taxon>Araceae</taxon>
        <taxon>Lemnoideae</taxon>
        <taxon>Spirodela</taxon>
    </lineage>
</organism>
<evidence type="ECO:0000313" key="3">
    <source>
        <dbReference type="Proteomes" id="UP001189122"/>
    </source>
</evidence>
<name>A0A7I8ILD7_SPIIN</name>
<feature type="region of interest" description="Disordered" evidence="1">
    <location>
        <begin position="483"/>
        <end position="536"/>
    </location>
</feature>
<reference evidence="2 3" key="1">
    <citation type="submission" date="2019-12" db="EMBL/GenBank/DDBJ databases">
        <authorList>
            <person name="Scholz U."/>
            <person name="Mascher M."/>
            <person name="Fiebig A."/>
        </authorList>
    </citation>
    <scope>NUCLEOTIDE SEQUENCE</scope>
</reference>
<proteinExistence type="predicted"/>
<dbReference type="Proteomes" id="UP001189122">
    <property type="component" value="Unassembled WGS sequence"/>
</dbReference>
<feature type="compositionally biased region" description="Polar residues" evidence="1">
    <location>
        <begin position="393"/>
        <end position="402"/>
    </location>
</feature>
<dbReference type="EMBL" id="CACRZD030000004">
    <property type="protein sequence ID" value="CAA6658225.1"/>
    <property type="molecule type" value="Genomic_DNA"/>
</dbReference>
<dbReference type="InterPro" id="IPR045881">
    <property type="entry name" value="MNM1-like"/>
</dbReference>
<accession>A0A7I8ILD7</accession>
<keyword evidence="3" id="KW-1185">Reference proteome</keyword>
<gene>
    <name evidence="2" type="ORF">SI7747_04004673</name>
</gene>
<feature type="region of interest" description="Disordered" evidence="1">
    <location>
        <begin position="47"/>
        <end position="77"/>
    </location>
</feature>
<dbReference type="EMBL" id="LR743591">
    <property type="protein sequence ID" value="CAA2618506.1"/>
    <property type="molecule type" value="Genomic_DNA"/>
</dbReference>
<dbReference type="AlphaFoldDB" id="A0A7I8ILD7"/>
<sequence length="536" mass="55501">MLTVQVGGGGCVLRGVVFEPGLSVPISSANDVAPNVKMFERNEVSLPSSAWQPPSYTPARSAARRDGACRSRSKSESTAVVEDLNGNNVQMNLSADMARLPGKDSNHACGNLKLEDFQSTGSDNKIIDGIQNLQPAHVDLPEASGNSKIISLIPNAAHDANAITSEPKKEATSDLQDAACDTKQTAQTHITKPLLHVPEASNVSNTAQQYETVVDVKLVDEIPLFRSAVEPEKAAVPNAEPSFRNVADIDAESAQSKTSEPEQPAEAAHLPQVSTAEAFDHKQTTEASHAQLPEIINGAEPVTEIPAAEASHHTGQSADTSLGDTVAVNESSEFNQSAVNESTNLPGDAGTVSEEEAADEPKTAAEQSAVRSDGRPPAQLSEVSIDTEPVAKVSQSGDSQSLEAADSGHDLSNVFPEDVSASKQPSDSSGRGQPGFSGPTAEISESEEACESSIDGPDLTGGTSLLVSVGLLMMQSRLSHLEAPSKEVMTTMAAPGTTESPLGPEEDLPSLPGSGAMEEEPPASGAAAAEANAGLG</sequence>